<feature type="DNA-binding region" description="OmpR/PhoB-type" evidence="2">
    <location>
        <begin position="9"/>
        <end position="109"/>
    </location>
</feature>
<dbReference type="InterPro" id="IPR016032">
    <property type="entry name" value="Sig_transdc_resp-reg_C-effctor"/>
</dbReference>
<keyword evidence="3" id="KW-0472">Membrane</keyword>
<proteinExistence type="predicted"/>
<evidence type="ECO:0000259" key="4">
    <source>
        <dbReference type="PROSITE" id="PS51755"/>
    </source>
</evidence>
<dbReference type="Pfam" id="PF00486">
    <property type="entry name" value="Trans_reg_C"/>
    <property type="match status" value="1"/>
</dbReference>
<accession>A0A9X0QJB7</accession>
<keyword evidence="6" id="KW-1185">Reference proteome</keyword>
<dbReference type="GO" id="GO:0000160">
    <property type="term" value="P:phosphorelay signal transduction system"/>
    <property type="evidence" value="ECO:0007669"/>
    <property type="project" value="InterPro"/>
</dbReference>
<keyword evidence="1 2" id="KW-0238">DNA-binding</keyword>
<evidence type="ECO:0000256" key="2">
    <source>
        <dbReference type="PROSITE-ProRule" id="PRU01091"/>
    </source>
</evidence>
<organism evidence="5 6">
    <name type="scientific">Tunturiibacter gelidiferens</name>
    <dbReference type="NCBI Taxonomy" id="3069689"/>
    <lineage>
        <taxon>Bacteria</taxon>
        <taxon>Pseudomonadati</taxon>
        <taxon>Acidobacteriota</taxon>
        <taxon>Terriglobia</taxon>
        <taxon>Terriglobales</taxon>
        <taxon>Acidobacteriaceae</taxon>
        <taxon>Tunturiibacter</taxon>
    </lineage>
</organism>
<dbReference type="Gene3D" id="1.10.10.10">
    <property type="entry name" value="Winged helix-like DNA-binding domain superfamily/Winged helix DNA-binding domain"/>
    <property type="match status" value="1"/>
</dbReference>
<dbReference type="RefSeq" id="WP_183981253.1">
    <property type="nucleotide sequence ID" value="NZ_JACHEB010000015.1"/>
</dbReference>
<evidence type="ECO:0000256" key="1">
    <source>
        <dbReference type="ARBA" id="ARBA00023125"/>
    </source>
</evidence>
<keyword evidence="3" id="KW-1133">Transmembrane helix</keyword>
<dbReference type="EMBL" id="JACHEB010000015">
    <property type="protein sequence ID" value="MBB5331400.1"/>
    <property type="molecule type" value="Genomic_DNA"/>
</dbReference>
<dbReference type="GO" id="GO:0006355">
    <property type="term" value="P:regulation of DNA-templated transcription"/>
    <property type="evidence" value="ECO:0007669"/>
    <property type="project" value="InterPro"/>
</dbReference>
<dbReference type="InterPro" id="IPR036388">
    <property type="entry name" value="WH-like_DNA-bd_sf"/>
</dbReference>
<reference evidence="5 6" key="1">
    <citation type="submission" date="2020-08" db="EMBL/GenBank/DDBJ databases">
        <title>Genomic Encyclopedia of Type Strains, Phase IV (KMG-V): Genome sequencing to study the core and pangenomes of soil and plant-associated prokaryotes.</title>
        <authorList>
            <person name="Whitman W."/>
        </authorList>
    </citation>
    <scope>NUCLEOTIDE SEQUENCE [LARGE SCALE GENOMIC DNA]</scope>
    <source>
        <strain evidence="5 6">X5P2</strain>
    </source>
</reference>
<comment type="caution">
    <text evidence="5">The sequence shown here is derived from an EMBL/GenBank/DDBJ whole genome shotgun (WGS) entry which is preliminary data.</text>
</comment>
<evidence type="ECO:0000256" key="3">
    <source>
        <dbReference type="SAM" id="Phobius"/>
    </source>
</evidence>
<name>A0A9X0QJB7_9BACT</name>
<evidence type="ECO:0000313" key="6">
    <source>
        <dbReference type="Proteomes" id="UP000535182"/>
    </source>
</evidence>
<protein>
    <submittedName>
        <fullName evidence="5">DNA-binding winged helix-turn-helix (WHTH) protein</fullName>
    </submittedName>
</protein>
<feature type="domain" description="OmpR/PhoB-type" evidence="4">
    <location>
        <begin position="9"/>
        <end position="109"/>
    </location>
</feature>
<dbReference type="Proteomes" id="UP000535182">
    <property type="component" value="Unassembled WGS sequence"/>
</dbReference>
<dbReference type="AlphaFoldDB" id="A0A9X0QJB7"/>
<dbReference type="GO" id="GO:0003677">
    <property type="term" value="F:DNA binding"/>
    <property type="evidence" value="ECO:0007669"/>
    <property type="project" value="UniProtKB-UniRule"/>
</dbReference>
<dbReference type="CDD" id="cd00383">
    <property type="entry name" value="trans_reg_C"/>
    <property type="match status" value="1"/>
</dbReference>
<keyword evidence="3" id="KW-0812">Transmembrane</keyword>
<dbReference type="SMART" id="SM00862">
    <property type="entry name" value="Trans_reg_C"/>
    <property type="match status" value="1"/>
</dbReference>
<dbReference type="InterPro" id="IPR001867">
    <property type="entry name" value="OmpR/PhoB-type_DNA-bd"/>
</dbReference>
<evidence type="ECO:0000313" key="5">
    <source>
        <dbReference type="EMBL" id="MBB5331400.1"/>
    </source>
</evidence>
<dbReference type="SUPFAM" id="SSF46894">
    <property type="entry name" value="C-terminal effector domain of the bipartite response regulators"/>
    <property type="match status" value="1"/>
</dbReference>
<sequence length="206" mass="22927">MSHPQIMDSARYNFGEFQLDVGAFELQRSGERVPLERIPMELLILLVGRKRELVTREEIAEKLWESEIFIDTNTAINVAVRKVRQALDDTVESPGYILTIPAKGYRFIGSISSSLPQSPDVTPTSQSSLEVSADGIGPAPISIKASDQLVATATQPAKARSEQMPDVIRSLHLSGRWLIWIFVLGIVGLARWWLFCGLEVTVRPIK</sequence>
<gene>
    <name evidence="5" type="ORF">HDF14_005047</name>
</gene>
<feature type="transmembrane region" description="Helical" evidence="3">
    <location>
        <begin position="177"/>
        <end position="194"/>
    </location>
</feature>
<dbReference type="PROSITE" id="PS51755">
    <property type="entry name" value="OMPR_PHOB"/>
    <property type="match status" value="1"/>
</dbReference>